<dbReference type="InterPro" id="IPR013849">
    <property type="entry name" value="DNA_helicase_Holl-junc_RuvA_I"/>
</dbReference>
<dbReference type="InterPro" id="IPR003583">
    <property type="entry name" value="Hlx-hairpin-Hlx_DNA-bd_motif"/>
</dbReference>
<comment type="subunit">
    <text evidence="6">Homotetramer. Forms an RuvA(8)-RuvB(12)-Holliday junction (HJ) complex. HJ DNA is sandwiched between 2 RuvA tetramers; dsDNA enters through RuvA and exits via RuvB. An RuvB hexamer assembles on each DNA strand where it exits the tetramer. Each RuvB hexamer is contacted by two RuvA subunits (via domain III) on 2 adjacent RuvB subunits; this complex drives branch migration. In the full resolvosome a probable DNA-RuvA(4)-RuvB(12)-RuvC(2) complex forms which resolves the HJ.</text>
</comment>
<keyword evidence="5 6" id="KW-0234">DNA repair</keyword>
<comment type="function">
    <text evidence="6">The RuvA-RuvB-RuvC complex processes Holliday junction (HJ) DNA during genetic recombination and DNA repair, while the RuvA-RuvB complex plays an important role in the rescue of blocked DNA replication forks via replication fork reversal (RFR). RuvA specifically binds to HJ cruciform DNA, conferring on it an open structure. The RuvB hexamer acts as an ATP-dependent pump, pulling dsDNA into and through the RuvAB complex. HJ branch migration allows RuvC to scan DNA until it finds its consensus sequence, where it cleaves and resolves the cruciform DNA.</text>
</comment>
<comment type="similarity">
    <text evidence="6">Belongs to the RuvA family.</text>
</comment>
<keyword evidence="4 6" id="KW-0233">DNA recombination</keyword>
<name>A0A1F6P902_9BACT</name>
<organism evidence="8 9">
    <name type="scientific">Candidatus Magasanikbacteria bacterium RIFOXYD1_FULL_40_23</name>
    <dbReference type="NCBI Taxonomy" id="1798705"/>
    <lineage>
        <taxon>Bacteria</taxon>
        <taxon>Candidatus Magasanikiibacteriota</taxon>
    </lineage>
</organism>
<dbReference type="InterPro" id="IPR036267">
    <property type="entry name" value="RuvA_C_sf"/>
</dbReference>
<protein>
    <recommendedName>
        <fullName evidence="6">Holliday junction branch migration complex subunit RuvA</fullName>
    </recommendedName>
</protein>
<dbReference type="SMART" id="SM00278">
    <property type="entry name" value="HhH1"/>
    <property type="match status" value="2"/>
</dbReference>
<dbReference type="Proteomes" id="UP000176634">
    <property type="component" value="Unassembled WGS sequence"/>
</dbReference>
<keyword evidence="1 6" id="KW-0963">Cytoplasm</keyword>
<dbReference type="GO" id="GO:0006281">
    <property type="term" value="P:DNA repair"/>
    <property type="evidence" value="ECO:0007669"/>
    <property type="project" value="UniProtKB-UniRule"/>
</dbReference>
<dbReference type="InterPro" id="IPR010994">
    <property type="entry name" value="RuvA_2-like"/>
</dbReference>
<dbReference type="Pfam" id="PF01330">
    <property type="entry name" value="RuvA_N"/>
    <property type="match status" value="1"/>
</dbReference>
<reference evidence="8 9" key="1">
    <citation type="journal article" date="2016" name="Nat. Commun.">
        <title>Thousands of microbial genomes shed light on interconnected biogeochemical processes in an aquifer system.</title>
        <authorList>
            <person name="Anantharaman K."/>
            <person name="Brown C.T."/>
            <person name="Hug L.A."/>
            <person name="Sharon I."/>
            <person name="Castelle C.J."/>
            <person name="Probst A.J."/>
            <person name="Thomas B.C."/>
            <person name="Singh A."/>
            <person name="Wilkins M.J."/>
            <person name="Karaoz U."/>
            <person name="Brodie E.L."/>
            <person name="Williams K.H."/>
            <person name="Hubbard S.S."/>
            <person name="Banfield J.F."/>
        </authorList>
    </citation>
    <scope>NUCLEOTIDE SEQUENCE [LARGE SCALE GENOMIC DNA]</scope>
</reference>
<keyword evidence="3 6" id="KW-0238">DNA-binding</keyword>
<feature type="domain" description="Helix-hairpin-helix DNA-binding motif class 1" evidence="7">
    <location>
        <begin position="73"/>
        <end position="92"/>
    </location>
</feature>
<comment type="caution">
    <text evidence="8">The sequence shown here is derived from an EMBL/GenBank/DDBJ whole genome shotgun (WGS) entry which is preliminary data.</text>
</comment>
<dbReference type="AlphaFoldDB" id="A0A1F6P902"/>
<feature type="domain" description="Helix-hairpin-helix DNA-binding motif class 1" evidence="7">
    <location>
        <begin position="108"/>
        <end position="127"/>
    </location>
</feature>
<evidence type="ECO:0000256" key="2">
    <source>
        <dbReference type="ARBA" id="ARBA00022763"/>
    </source>
</evidence>
<evidence type="ECO:0000259" key="7">
    <source>
        <dbReference type="SMART" id="SM00278"/>
    </source>
</evidence>
<dbReference type="InterPro" id="IPR011114">
    <property type="entry name" value="RuvA_C"/>
</dbReference>
<evidence type="ECO:0000313" key="9">
    <source>
        <dbReference type="Proteomes" id="UP000176634"/>
    </source>
</evidence>
<dbReference type="Gene3D" id="1.10.8.10">
    <property type="entry name" value="DNA helicase RuvA subunit, C-terminal domain"/>
    <property type="match status" value="1"/>
</dbReference>
<dbReference type="SUPFAM" id="SSF47781">
    <property type="entry name" value="RuvA domain 2-like"/>
    <property type="match status" value="1"/>
</dbReference>
<comment type="domain">
    <text evidence="6">Has three domains with a flexible linker between the domains II and III and assumes an 'L' shape. Domain III is highly mobile and contacts RuvB.</text>
</comment>
<dbReference type="EMBL" id="MFRA01000005">
    <property type="protein sequence ID" value="OGH92646.1"/>
    <property type="molecule type" value="Genomic_DNA"/>
</dbReference>
<dbReference type="HAMAP" id="MF_00031">
    <property type="entry name" value="DNA_HJ_migration_RuvA"/>
    <property type="match status" value="1"/>
</dbReference>
<dbReference type="GO" id="GO:0005524">
    <property type="term" value="F:ATP binding"/>
    <property type="evidence" value="ECO:0007669"/>
    <property type="project" value="InterPro"/>
</dbReference>
<dbReference type="NCBIfam" id="TIGR00084">
    <property type="entry name" value="ruvA"/>
    <property type="match status" value="1"/>
</dbReference>
<dbReference type="Gene3D" id="1.10.150.20">
    <property type="entry name" value="5' to 3' exonuclease, C-terminal subdomain"/>
    <property type="match status" value="1"/>
</dbReference>
<dbReference type="Pfam" id="PF14520">
    <property type="entry name" value="HHH_5"/>
    <property type="match status" value="1"/>
</dbReference>
<keyword evidence="8" id="KW-0067">ATP-binding</keyword>
<dbReference type="GO" id="GO:0005737">
    <property type="term" value="C:cytoplasm"/>
    <property type="evidence" value="ECO:0007669"/>
    <property type="project" value="UniProtKB-SubCell"/>
</dbReference>
<dbReference type="GO" id="GO:0048476">
    <property type="term" value="C:Holliday junction resolvase complex"/>
    <property type="evidence" value="ECO:0007669"/>
    <property type="project" value="UniProtKB-UniRule"/>
</dbReference>
<dbReference type="CDD" id="cd14332">
    <property type="entry name" value="UBA_RuvA_C"/>
    <property type="match status" value="1"/>
</dbReference>
<dbReference type="SUPFAM" id="SSF46929">
    <property type="entry name" value="DNA helicase RuvA subunit, C-terminal domain"/>
    <property type="match status" value="1"/>
</dbReference>
<keyword evidence="8" id="KW-0378">Hydrolase</keyword>
<feature type="region of interest" description="Domain I" evidence="6">
    <location>
        <begin position="1"/>
        <end position="64"/>
    </location>
</feature>
<dbReference type="GO" id="GO:0000400">
    <property type="term" value="F:four-way junction DNA binding"/>
    <property type="evidence" value="ECO:0007669"/>
    <property type="project" value="UniProtKB-UniRule"/>
</dbReference>
<dbReference type="InterPro" id="IPR012340">
    <property type="entry name" value="NA-bd_OB-fold"/>
</dbReference>
<dbReference type="InterPro" id="IPR000085">
    <property type="entry name" value="RuvA"/>
</dbReference>
<dbReference type="GO" id="GO:0006310">
    <property type="term" value="P:DNA recombination"/>
    <property type="evidence" value="ECO:0007669"/>
    <property type="project" value="UniProtKB-UniRule"/>
</dbReference>
<comment type="caution">
    <text evidence="6">Lacks conserved residue(s) required for the propagation of feature annotation.</text>
</comment>
<dbReference type="SUPFAM" id="SSF50249">
    <property type="entry name" value="Nucleic acid-binding proteins"/>
    <property type="match status" value="1"/>
</dbReference>
<comment type="subcellular location">
    <subcellularLocation>
        <location evidence="6">Cytoplasm</location>
    </subcellularLocation>
</comment>
<accession>A0A1F6P902</accession>
<dbReference type="Pfam" id="PF07499">
    <property type="entry name" value="RuvA_C"/>
    <property type="match status" value="1"/>
</dbReference>
<keyword evidence="2 6" id="KW-0227">DNA damage</keyword>
<evidence type="ECO:0000256" key="5">
    <source>
        <dbReference type="ARBA" id="ARBA00023204"/>
    </source>
</evidence>
<evidence type="ECO:0000256" key="3">
    <source>
        <dbReference type="ARBA" id="ARBA00023125"/>
    </source>
</evidence>
<evidence type="ECO:0000313" key="8">
    <source>
        <dbReference type="EMBL" id="OGH92646.1"/>
    </source>
</evidence>
<dbReference type="Gene3D" id="2.40.50.140">
    <property type="entry name" value="Nucleic acid-binding proteins"/>
    <property type="match status" value="1"/>
</dbReference>
<keyword evidence="8" id="KW-0547">Nucleotide-binding</keyword>
<dbReference type="STRING" id="1798705.A2563_03155"/>
<proteinExistence type="inferred from homology"/>
<evidence type="ECO:0000256" key="4">
    <source>
        <dbReference type="ARBA" id="ARBA00023172"/>
    </source>
</evidence>
<evidence type="ECO:0000256" key="6">
    <source>
        <dbReference type="HAMAP-Rule" id="MF_00031"/>
    </source>
</evidence>
<feature type="region of interest" description="Domain III" evidence="6">
    <location>
        <begin position="145"/>
        <end position="189"/>
    </location>
</feature>
<dbReference type="GO" id="GO:0009379">
    <property type="term" value="C:Holliday junction helicase complex"/>
    <property type="evidence" value="ECO:0007669"/>
    <property type="project" value="InterPro"/>
</dbReference>
<gene>
    <name evidence="6" type="primary">ruvA</name>
    <name evidence="8" type="ORF">A2563_03155</name>
</gene>
<keyword evidence="8" id="KW-0347">Helicase</keyword>
<sequence>MISVVAGKILSKTGNKLTVLTAGGVGYEIMVNIGSATNWSVGIEVSILTYLVVREDALELFGFASAEEKDLFEKFLLVSGVGPKTALHLLSLGSVQEISSAIGREDLAYLTKVSGIGTKTAERILVELKNKVGVGEAFVGEFEGALGDVIEGLMALGYSLVEARNTVKNLDITGKTSQQILKEALQRIK</sequence>
<dbReference type="GO" id="GO:0009378">
    <property type="term" value="F:four-way junction helicase activity"/>
    <property type="evidence" value="ECO:0007669"/>
    <property type="project" value="InterPro"/>
</dbReference>
<evidence type="ECO:0000256" key="1">
    <source>
        <dbReference type="ARBA" id="ARBA00022490"/>
    </source>
</evidence>